<organism evidence="7 8">
    <name type="scientific">Cuscuta europaea</name>
    <name type="common">European dodder</name>
    <dbReference type="NCBI Taxonomy" id="41803"/>
    <lineage>
        <taxon>Eukaryota</taxon>
        <taxon>Viridiplantae</taxon>
        <taxon>Streptophyta</taxon>
        <taxon>Embryophyta</taxon>
        <taxon>Tracheophyta</taxon>
        <taxon>Spermatophyta</taxon>
        <taxon>Magnoliopsida</taxon>
        <taxon>eudicotyledons</taxon>
        <taxon>Gunneridae</taxon>
        <taxon>Pentapetalae</taxon>
        <taxon>asterids</taxon>
        <taxon>lamiids</taxon>
        <taxon>Solanales</taxon>
        <taxon>Convolvulaceae</taxon>
        <taxon>Cuscuteae</taxon>
        <taxon>Cuscuta</taxon>
        <taxon>Cuscuta subgen. Cuscuta</taxon>
    </lineage>
</organism>
<dbReference type="PANTHER" id="PTHR20961:SF124">
    <property type="entry name" value="GLYCOSYLTRANSFERASE"/>
    <property type="match status" value="1"/>
</dbReference>
<dbReference type="Pfam" id="PF04577">
    <property type="entry name" value="Glyco_transf_61"/>
    <property type="match status" value="1"/>
</dbReference>
<dbReference type="AlphaFoldDB" id="A0A9P0ZGR1"/>
<evidence type="ECO:0000256" key="4">
    <source>
        <dbReference type="ARBA" id="ARBA00023180"/>
    </source>
</evidence>
<keyword evidence="5" id="KW-0472">Membrane</keyword>
<dbReference type="OrthoDB" id="529273at2759"/>
<keyword evidence="5" id="KW-0812">Transmembrane</keyword>
<dbReference type="InterPro" id="IPR007657">
    <property type="entry name" value="Glycosyltransferase_61"/>
</dbReference>
<dbReference type="GO" id="GO:0000139">
    <property type="term" value="C:Golgi membrane"/>
    <property type="evidence" value="ECO:0007669"/>
    <property type="project" value="UniProtKB-SubCell"/>
</dbReference>
<proteinExistence type="predicted"/>
<dbReference type="PANTHER" id="PTHR20961">
    <property type="entry name" value="GLYCOSYLTRANSFERASE"/>
    <property type="match status" value="1"/>
</dbReference>
<gene>
    <name evidence="7" type="ORF">CEURO_LOCUS15019</name>
</gene>
<accession>A0A9P0ZGR1</accession>
<keyword evidence="2" id="KW-0328">Glycosyltransferase</keyword>
<keyword evidence="8" id="KW-1185">Reference proteome</keyword>
<reference evidence="7" key="1">
    <citation type="submission" date="2022-07" db="EMBL/GenBank/DDBJ databases">
        <authorList>
            <person name="Macas J."/>
            <person name="Novak P."/>
            <person name="Neumann P."/>
        </authorList>
    </citation>
    <scope>NUCLEOTIDE SEQUENCE</scope>
</reference>
<dbReference type="Proteomes" id="UP001152484">
    <property type="component" value="Unassembled WGS sequence"/>
</dbReference>
<name>A0A9P0ZGR1_CUSEU</name>
<dbReference type="GO" id="GO:0016763">
    <property type="term" value="F:pentosyltransferase activity"/>
    <property type="evidence" value="ECO:0007669"/>
    <property type="project" value="UniProtKB-ARBA"/>
</dbReference>
<comment type="subcellular location">
    <subcellularLocation>
        <location evidence="1">Golgi apparatus membrane</location>
        <topology evidence="1">Single-pass type II membrane protein</topology>
    </subcellularLocation>
</comment>
<keyword evidence="4" id="KW-0325">Glycoprotein</keyword>
<dbReference type="InterPro" id="IPR049625">
    <property type="entry name" value="Glyco_transf_61_cat"/>
</dbReference>
<evidence type="ECO:0000256" key="3">
    <source>
        <dbReference type="ARBA" id="ARBA00022679"/>
    </source>
</evidence>
<feature type="domain" description="Glycosyltransferase 61 catalytic" evidence="6">
    <location>
        <begin position="306"/>
        <end position="402"/>
    </location>
</feature>
<keyword evidence="5" id="KW-1133">Transmembrane helix</keyword>
<evidence type="ECO:0000256" key="5">
    <source>
        <dbReference type="SAM" id="Phobius"/>
    </source>
</evidence>
<dbReference type="EMBL" id="CAMAPE010000038">
    <property type="protein sequence ID" value="CAH9100644.1"/>
    <property type="molecule type" value="Genomic_DNA"/>
</dbReference>
<evidence type="ECO:0000256" key="2">
    <source>
        <dbReference type="ARBA" id="ARBA00022676"/>
    </source>
</evidence>
<evidence type="ECO:0000256" key="1">
    <source>
        <dbReference type="ARBA" id="ARBA00004323"/>
    </source>
</evidence>
<evidence type="ECO:0000313" key="7">
    <source>
        <dbReference type="EMBL" id="CAH9100644.1"/>
    </source>
</evidence>
<sequence length="508" mass="58396">MVHYQRNLKKGVCYGELEDEESPHRLGLVCAKISYYYNMKRAKPKFLYLIFLSLISCCFIVAPQILNSFGFEGEVLAHGTDSNAPLCSSVSNGTMCCDRSSFRSDVCVMKGDIRTDFSSSRITLYTTKGINEAISHEKIKPYTRKWETSVMDTIDELDLVIKNHKHHHRHRRCDVHHTVPAVFFSTGGYTGNLYHEFNDGILPLFITSQHFNKRVVFVILEYHNWWITKYGNILSQLSDYPALDFRGDNQTHCFPEVIVGLRIHDELSIDSSLMDGNKNIMDFRKLIDRAYWPRIQGLMMDEEREARSKMGNPAFSPLPNVFYGMAPKLVIVSRNGSRTLMNEELLIKMGEEIGFRVEVLRPAKTTELAKVYRLLNSSDVMVGVHGAAMTHLLFLKPKSVFIQIIPLGTDWAAETYYGEPAKKMGLKYIGYKILPKESSLYDEYDENDPVLKDPDSVNSKGWEITKKIYLDHQNVRLHLGRFRKRLLYGYYHSIAMRKGGPFGLHQSQ</sequence>
<evidence type="ECO:0000313" key="8">
    <source>
        <dbReference type="Proteomes" id="UP001152484"/>
    </source>
</evidence>
<protein>
    <recommendedName>
        <fullName evidence="6">Glycosyltransferase 61 catalytic domain-containing protein</fullName>
    </recommendedName>
</protein>
<comment type="caution">
    <text evidence="7">The sequence shown here is derived from an EMBL/GenBank/DDBJ whole genome shotgun (WGS) entry which is preliminary data.</text>
</comment>
<feature type="transmembrane region" description="Helical" evidence="5">
    <location>
        <begin position="46"/>
        <end position="66"/>
    </location>
</feature>
<keyword evidence="3" id="KW-0808">Transferase</keyword>
<evidence type="ECO:0000259" key="6">
    <source>
        <dbReference type="Pfam" id="PF04577"/>
    </source>
</evidence>